<name>A0AAV7Q2K6_PLEWA</name>
<gene>
    <name evidence="2" type="ORF">NDU88_001077</name>
</gene>
<organism evidence="2 3">
    <name type="scientific">Pleurodeles waltl</name>
    <name type="common">Iberian ribbed newt</name>
    <dbReference type="NCBI Taxonomy" id="8319"/>
    <lineage>
        <taxon>Eukaryota</taxon>
        <taxon>Metazoa</taxon>
        <taxon>Chordata</taxon>
        <taxon>Craniata</taxon>
        <taxon>Vertebrata</taxon>
        <taxon>Euteleostomi</taxon>
        <taxon>Amphibia</taxon>
        <taxon>Batrachia</taxon>
        <taxon>Caudata</taxon>
        <taxon>Salamandroidea</taxon>
        <taxon>Salamandridae</taxon>
        <taxon>Pleurodelinae</taxon>
        <taxon>Pleurodeles</taxon>
    </lineage>
</organism>
<dbReference type="AlphaFoldDB" id="A0AAV7Q2K6"/>
<dbReference type="EMBL" id="JANPWB010000010">
    <property type="protein sequence ID" value="KAJ1134626.1"/>
    <property type="molecule type" value="Genomic_DNA"/>
</dbReference>
<dbReference type="Proteomes" id="UP001066276">
    <property type="component" value="Chromosome 6"/>
</dbReference>
<sequence length="119" mass="12127">MKITGCGGPAKRRGSVAGGRGYVAKPGGRELGELCVPPGLSGAVWGIGGCRCLSQQVSGYGEGLGSGGVRYWSPLARSDRRTEPSLREAAARRRGLAVPIPRGAVRTGRGRCPVAGPLG</sequence>
<evidence type="ECO:0000256" key="1">
    <source>
        <dbReference type="SAM" id="MobiDB-lite"/>
    </source>
</evidence>
<keyword evidence="3" id="KW-1185">Reference proteome</keyword>
<proteinExistence type="predicted"/>
<evidence type="ECO:0000313" key="3">
    <source>
        <dbReference type="Proteomes" id="UP001066276"/>
    </source>
</evidence>
<accession>A0AAV7Q2K6</accession>
<protein>
    <submittedName>
        <fullName evidence="2">Uncharacterized protein</fullName>
    </submittedName>
</protein>
<reference evidence="2" key="1">
    <citation type="journal article" date="2022" name="bioRxiv">
        <title>Sequencing and chromosome-scale assembly of the giantPleurodeles waltlgenome.</title>
        <authorList>
            <person name="Brown T."/>
            <person name="Elewa A."/>
            <person name="Iarovenko S."/>
            <person name="Subramanian E."/>
            <person name="Araus A.J."/>
            <person name="Petzold A."/>
            <person name="Susuki M."/>
            <person name="Suzuki K.-i.T."/>
            <person name="Hayashi T."/>
            <person name="Toyoda A."/>
            <person name="Oliveira C."/>
            <person name="Osipova E."/>
            <person name="Leigh N.D."/>
            <person name="Simon A."/>
            <person name="Yun M.H."/>
        </authorList>
    </citation>
    <scope>NUCLEOTIDE SEQUENCE</scope>
    <source>
        <strain evidence="2">20211129_DDA</strain>
        <tissue evidence="2">Liver</tissue>
    </source>
</reference>
<feature type="region of interest" description="Disordered" evidence="1">
    <location>
        <begin position="1"/>
        <end position="20"/>
    </location>
</feature>
<comment type="caution">
    <text evidence="2">The sequence shown here is derived from an EMBL/GenBank/DDBJ whole genome shotgun (WGS) entry which is preliminary data.</text>
</comment>
<evidence type="ECO:0000313" key="2">
    <source>
        <dbReference type="EMBL" id="KAJ1134626.1"/>
    </source>
</evidence>